<evidence type="ECO:0000313" key="4">
    <source>
        <dbReference type="Proteomes" id="UP000228593"/>
    </source>
</evidence>
<keyword evidence="4" id="KW-1185">Reference proteome</keyword>
<feature type="compositionally biased region" description="Basic residues" evidence="1">
    <location>
        <begin position="89"/>
        <end position="100"/>
    </location>
</feature>
<dbReference type="AlphaFoldDB" id="A0A2G8T090"/>
<gene>
    <name evidence="3" type="ORF">CR103_14285</name>
</gene>
<feature type="compositionally biased region" description="Low complexity" evidence="1">
    <location>
        <begin position="113"/>
        <end position="126"/>
    </location>
</feature>
<dbReference type="EMBL" id="PDOB01000023">
    <property type="protein sequence ID" value="PIL39128.1"/>
    <property type="molecule type" value="Genomic_DNA"/>
</dbReference>
<proteinExistence type="predicted"/>
<feature type="chain" id="PRO_5013701467" description="Cell envelope biogenesis protein TolA" evidence="2">
    <location>
        <begin position="28"/>
        <end position="126"/>
    </location>
</feature>
<sequence length="126" mass="12683">MFNNKTIKSLLGASAAVVLLGAFSANAQKAPPVTGEANDHTSSGAVTQPAGKSNRATNNINPGVVPPQVGEANDHTSANADVRPAAKAKPMKNKVKKAKVKTPVTGEAKDHSSAGGTTEAAKAAKM</sequence>
<comment type="caution">
    <text evidence="3">The sequence shown here is derived from an EMBL/GenBank/DDBJ whole genome shotgun (WGS) entry which is preliminary data.</text>
</comment>
<dbReference type="RefSeq" id="WP_099916653.1">
    <property type="nucleotide sequence ID" value="NZ_BMHS01000021.1"/>
</dbReference>
<dbReference type="Proteomes" id="UP000228593">
    <property type="component" value="Unassembled WGS sequence"/>
</dbReference>
<feature type="region of interest" description="Disordered" evidence="1">
    <location>
        <begin position="28"/>
        <end position="126"/>
    </location>
</feature>
<feature type="compositionally biased region" description="Polar residues" evidence="1">
    <location>
        <begin position="40"/>
        <end position="61"/>
    </location>
</feature>
<evidence type="ECO:0000313" key="3">
    <source>
        <dbReference type="EMBL" id="PIL39128.1"/>
    </source>
</evidence>
<evidence type="ECO:0000256" key="2">
    <source>
        <dbReference type="SAM" id="SignalP"/>
    </source>
</evidence>
<evidence type="ECO:0008006" key="5">
    <source>
        <dbReference type="Google" id="ProtNLM"/>
    </source>
</evidence>
<dbReference type="OrthoDB" id="9973227at2"/>
<protein>
    <recommendedName>
        <fullName evidence="5">Cell envelope biogenesis protein TolA</fullName>
    </recommendedName>
</protein>
<evidence type="ECO:0000256" key="1">
    <source>
        <dbReference type="SAM" id="MobiDB-lite"/>
    </source>
</evidence>
<organism evidence="3 4">
    <name type="scientific">Massilia psychrophila</name>
    <dbReference type="NCBI Taxonomy" id="1603353"/>
    <lineage>
        <taxon>Bacteria</taxon>
        <taxon>Pseudomonadati</taxon>
        <taxon>Pseudomonadota</taxon>
        <taxon>Betaproteobacteria</taxon>
        <taxon>Burkholderiales</taxon>
        <taxon>Oxalobacteraceae</taxon>
        <taxon>Telluria group</taxon>
        <taxon>Massilia</taxon>
    </lineage>
</organism>
<accession>A0A2G8T090</accession>
<feature type="signal peptide" evidence="2">
    <location>
        <begin position="1"/>
        <end position="27"/>
    </location>
</feature>
<reference evidence="3 4" key="1">
    <citation type="submission" date="2017-10" db="EMBL/GenBank/DDBJ databases">
        <title>Massilia psychrophilum sp. nov., a novel purple-pigmented bacterium isolated from Tianshan glacier, Xinjiang Municipality, China.</title>
        <authorList>
            <person name="Wang H."/>
        </authorList>
    </citation>
    <scope>NUCLEOTIDE SEQUENCE [LARGE SCALE GENOMIC DNA]</scope>
    <source>
        <strain evidence="3 4">JCM 30813</strain>
    </source>
</reference>
<keyword evidence="2" id="KW-0732">Signal</keyword>
<name>A0A2G8T090_9BURK</name>